<organism evidence="2">
    <name type="scientific">uncultured Caudovirales phage</name>
    <dbReference type="NCBI Taxonomy" id="2100421"/>
    <lineage>
        <taxon>Viruses</taxon>
        <taxon>Duplodnaviria</taxon>
        <taxon>Heunggongvirae</taxon>
        <taxon>Uroviricota</taxon>
        <taxon>Caudoviricetes</taxon>
        <taxon>Peduoviridae</taxon>
        <taxon>Maltschvirus</taxon>
        <taxon>Maltschvirus maltsch</taxon>
    </lineage>
</organism>
<dbReference type="EMBL" id="LR798211">
    <property type="protein sequence ID" value="CAB5187190.1"/>
    <property type="molecule type" value="Genomic_DNA"/>
</dbReference>
<reference evidence="2" key="1">
    <citation type="submission" date="2020-05" db="EMBL/GenBank/DDBJ databases">
        <authorList>
            <person name="Chiriac C."/>
            <person name="Salcher M."/>
            <person name="Ghai R."/>
            <person name="Kavagutti S V."/>
        </authorList>
    </citation>
    <scope>NUCLEOTIDE SEQUENCE</scope>
</reference>
<protein>
    <submittedName>
        <fullName evidence="2">Uncharacterized protein</fullName>
    </submittedName>
</protein>
<sequence length="53" mass="6224">MKRLDHWRTLLKAAKAELPMRRRASNAAARSLRKLEEKIEKLEQKIEHNLASS</sequence>
<evidence type="ECO:0000256" key="1">
    <source>
        <dbReference type="SAM" id="Coils"/>
    </source>
</evidence>
<feature type="coiled-coil region" evidence="1">
    <location>
        <begin position="25"/>
        <end position="52"/>
    </location>
</feature>
<evidence type="ECO:0000313" key="2">
    <source>
        <dbReference type="EMBL" id="CAB5187190.1"/>
    </source>
</evidence>
<gene>
    <name evidence="2" type="ORF">UFOVP161_16</name>
</gene>
<accession>A0A6J7WD62</accession>
<name>A0A6J7WD62_9CAUD</name>
<keyword evidence="1" id="KW-0175">Coiled coil</keyword>
<proteinExistence type="predicted"/>